<evidence type="ECO:0000313" key="2">
    <source>
        <dbReference type="Proteomes" id="UP001250932"/>
    </source>
</evidence>
<name>A0ABU3K7A1_9BACT</name>
<gene>
    <name evidence="1" type="ORF">PPG34_07830</name>
</gene>
<organism evidence="1 2">
    <name type="scientific">Candidatus Nitronereus thalassa</name>
    <dbReference type="NCBI Taxonomy" id="3020898"/>
    <lineage>
        <taxon>Bacteria</taxon>
        <taxon>Pseudomonadati</taxon>
        <taxon>Nitrospirota</taxon>
        <taxon>Nitrospiria</taxon>
        <taxon>Nitrospirales</taxon>
        <taxon>Nitrospiraceae</taxon>
        <taxon>Candidatus Nitronereus</taxon>
    </lineage>
</organism>
<dbReference type="RefSeq" id="WP_313832636.1">
    <property type="nucleotide sequence ID" value="NZ_JAQOUE010000001.1"/>
</dbReference>
<dbReference type="Proteomes" id="UP001250932">
    <property type="component" value="Unassembled WGS sequence"/>
</dbReference>
<comment type="caution">
    <text evidence="1">The sequence shown here is derived from an EMBL/GenBank/DDBJ whole genome shotgun (WGS) entry which is preliminary data.</text>
</comment>
<evidence type="ECO:0000313" key="1">
    <source>
        <dbReference type="EMBL" id="MDT7042258.1"/>
    </source>
</evidence>
<dbReference type="EMBL" id="JAQOUE010000001">
    <property type="protein sequence ID" value="MDT7042258.1"/>
    <property type="molecule type" value="Genomic_DNA"/>
</dbReference>
<keyword evidence="2" id="KW-1185">Reference proteome</keyword>
<sequence>MHSHRQFRLLAVFLFLSLFVLAGCGRSKVYIGTGTLLGIEASPGDPNLAQAPNVSFGYRRVETALVPIKSKSESTPEFSGGSSQEDAYSVLAFFGLEHHILGKTKIDQLLATGHAARQIQNDQDFIMELQNSTALSEGQ</sequence>
<protein>
    <submittedName>
        <fullName evidence="1">Uncharacterized protein</fullName>
    </submittedName>
</protein>
<reference evidence="1 2" key="1">
    <citation type="journal article" date="2023" name="ISME J.">
        <title>Cultivation and genomic characterization of novel and ubiquitous marine nitrite-oxidizing bacteria from the Nitrospirales.</title>
        <authorList>
            <person name="Mueller A.J."/>
            <person name="Daebeler A."/>
            <person name="Herbold C.W."/>
            <person name="Kirkegaard R.H."/>
            <person name="Daims H."/>
        </authorList>
    </citation>
    <scope>NUCLEOTIDE SEQUENCE [LARGE SCALE GENOMIC DNA]</scope>
    <source>
        <strain evidence="1 2">EB</strain>
    </source>
</reference>
<accession>A0ABU3K7A1</accession>
<dbReference type="PROSITE" id="PS51257">
    <property type="entry name" value="PROKAR_LIPOPROTEIN"/>
    <property type="match status" value="1"/>
</dbReference>
<proteinExistence type="predicted"/>